<dbReference type="AlphaFoldDB" id="A0A915B3W6"/>
<protein>
    <submittedName>
        <fullName evidence="2 3">Uncharacterized protein</fullName>
    </submittedName>
</protein>
<evidence type="ECO:0000313" key="2">
    <source>
        <dbReference type="WBParaSite" id="PgR022X_g126_t02"/>
    </source>
</evidence>
<dbReference type="WBParaSite" id="PgR022X_g126_t02">
    <property type="protein sequence ID" value="PgR022X_g126_t02"/>
    <property type="gene ID" value="PgR022X_g126"/>
</dbReference>
<evidence type="ECO:0000313" key="1">
    <source>
        <dbReference type="Proteomes" id="UP000887569"/>
    </source>
</evidence>
<sequence>MCPICTPAPSIKSNKKNIRQDSLTLKTKERMDSSIVLRFTSNKLGIPTKTKLKRHFKRLNSYGYYHLPCVMIRQTAYFMKHDKIR</sequence>
<name>A0A915B3W6_PARUN</name>
<organism evidence="1 4">
    <name type="scientific">Parascaris univalens</name>
    <name type="common">Nematode worm</name>
    <dbReference type="NCBI Taxonomy" id="6257"/>
    <lineage>
        <taxon>Eukaryota</taxon>
        <taxon>Metazoa</taxon>
        <taxon>Ecdysozoa</taxon>
        <taxon>Nematoda</taxon>
        <taxon>Chromadorea</taxon>
        <taxon>Rhabditida</taxon>
        <taxon>Spirurina</taxon>
        <taxon>Ascaridomorpha</taxon>
        <taxon>Ascaridoidea</taxon>
        <taxon>Ascarididae</taxon>
        <taxon>Parascaris</taxon>
    </lineage>
</organism>
<evidence type="ECO:0000313" key="4">
    <source>
        <dbReference type="WBParaSite" id="PgR022X_g126_t04"/>
    </source>
</evidence>
<dbReference type="Proteomes" id="UP000887569">
    <property type="component" value="Unplaced"/>
</dbReference>
<dbReference type="WBParaSite" id="PgR022X_g126_t03">
    <property type="protein sequence ID" value="PgR022X_g126_t03"/>
    <property type="gene ID" value="PgR022X_g126"/>
</dbReference>
<evidence type="ECO:0000313" key="3">
    <source>
        <dbReference type="WBParaSite" id="PgR022X_g126_t03"/>
    </source>
</evidence>
<proteinExistence type="predicted"/>
<dbReference type="WBParaSite" id="PgR022X_g126_t04">
    <property type="protein sequence ID" value="PgR022X_g126_t04"/>
    <property type="gene ID" value="PgR022X_g126"/>
</dbReference>
<keyword evidence="1" id="KW-1185">Reference proteome</keyword>
<accession>A0A915B3W6</accession>
<reference evidence="2 3" key="1">
    <citation type="submission" date="2022-11" db="UniProtKB">
        <authorList>
            <consortium name="WormBaseParasite"/>
        </authorList>
    </citation>
    <scope>IDENTIFICATION</scope>
</reference>